<dbReference type="InterPro" id="IPR036396">
    <property type="entry name" value="Cyt_P450_sf"/>
</dbReference>
<name>A0A4C1YT97_EUMVA</name>
<evidence type="ECO:0000256" key="5">
    <source>
        <dbReference type="ARBA" id="ARBA00012109"/>
    </source>
</evidence>
<evidence type="ECO:0000256" key="1">
    <source>
        <dbReference type="ARBA" id="ARBA00001971"/>
    </source>
</evidence>
<evidence type="ECO:0000256" key="9">
    <source>
        <dbReference type="ARBA" id="ARBA00022848"/>
    </source>
</evidence>
<keyword evidence="9" id="KW-0492">Microsome</keyword>
<evidence type="ECO:0000313" key="18">
    <source>
        <dbReference type="Proteomes" id="UP000299102"/>
    </source>
</evidence>
<dbReference type="GO" id="GO:0020037">
    <property type="term" value="F:heme binding"/>
    <property type="evidence" value="ECO:0007669"/>
    <property type="project" value="InterPro"/>
</dbReference>
<comment type="catalytic activity">
    <reaction evidence="14">
        <text>an organic molecule + reduced [NADPH--hemoprotein reductase] + O2 = an alcohol + oxidized [NADPH--hemoprotein reductase] + H2O + H(+)</text>
        <dbReference type="Rhea" id="RHEA:17149"/>
        <dbReference type="Rhea" id="RHEA-COMP:11964"/>
        <dbReference type="Rhea" id="RHEA-COMP:11965"/>
        <dbReference type="ChEBI" id="CHEBI:15377"/>
        <dbReference type="ChEBI" id="CHEBI:15378"/>
        <dbReference type="ChEBI" id="CHEBI:15379"/>
        <dbReference type="ChEBI" id="CHEBI:30879"/>
        <dbReference type="ChEBI" id="CHEBI:57618"/>
        <dbReference type="ChEBI" id="CHEBI:58210"/>
        <dbReference type="ChEBI" id="CHEBI:142491"/>
        <dbReference type="EC" id="1.14.14.1"/>
    </reaction>
</comment>
<dbReference type="PRINTS" id="PR00463">
    <property type="entry name" value="EP450I"/>
</dbReference>
<comment type="caution">
    <text evidence="17">The sequence shown here is derived from an EMBL/GenBank/DDBJ whole genome shotgun (WGS) entry which is preliminary data.</text>
</comment>
<keyword evidence="8" id="KW-0256">Endoplasmic reticulum</keyword>
<dbReference type="InterPro" id="IPR002401">
    <property type="entry name" value="Cyt_P450_E_grp-I"/>
</dbReference>
<dbReference type="Proteomes" id="UP000299102">
    <property type="component" value="Unassembled WGS sequence"/>
</dbReference>
<gene>
    <name evidence="17" type="primary">CYP9E2</name>
    <name evidence="17" type="ORF">EVAR_99114_1</name>
</gene>
<evidence type="ECO:0000313" key="17">
    <source>
        <dbReference type="EMBL" id="GBP77545.1"/>
    </source>
</evidence>
<evidence type="ECO:0000256" key="15">
    <source>
        <dbReference type="PIRSR" id="PIRSR602401-1"/>
    </source>
</evidence>
<dbReference type="SUPFAM" id="SSF48264">
    <property type="entry name" value="Cytochrome P450"/>
    <property type="match status" value="2"/>
</dbReference>
<dbReference type="GO" id="GO:0005789">
    <property type="term" value="C:endoplasmic reticulum membrane"/>
    <property type="evidence" value="ECO:0007669"/>
    <property type="project" value="UniProtKB-SubCell"/>
</dbReference>
<evidence type="ECO:0000256" key="11">
    <source>
        <dbReference type="ARBA" id="ARBA00023004"/>
    </source>
</evidence>
<evidence type="ECO:0000256" key="13">
    <source>
        <dbReference type="ARBA" id="ARBA00023136"/>
    </source>
</evidence>
<dbReference type="Pfam" id="PF00067">
    <property type="entry name" value="p450"/>
    <property type="match status" value="2"/>
</dbReference>
<evidence type="ECO:0000256" key="16">
    <source>
        <dbReference type="RuleBase" id="RU000461"/>
    </source>
</evidence>
<dbReference type="PROSITE" id="PS00086">
    <property type="entry name" value="CYTOCHROME_P450"/>
    <property type="match status" value="1"/>
</dbReference>
<dbReference type="GO" id="GO:0016712">
    <property type="term" value="F:oxidoreductase activity, acting on paired donors, with incorporation or reduction of molecular oxygen, reduced flavin or flavoprotein as one donor, and incorporation of one atom of oxygen"/>
    <property type="evidence" value="ECO:0007669"/>
    <property type="project" value="UniProtKB-EC"/>
</dbReference>
<dbReference type="EMBL" id="BGZK01001335">
    <property type="protein sequence ID" value="GBP77545.1"/>
    <property type="molecule type" value="Genomic_DNA"/>
</dbReference>
<evidence type="ECO:0000256" key="7">
    <source>
        <dbReference type="ARBA" id="ARBA00022723"/>
    </source>
</evidence>
<feature type="non-terminal residue" evidence="17">
    <location>
        <position position="1"/>
    </location>
</feature>
<proteinExistence type="inferred from homology"/>
<comment type="similarity">
    <text evidence="4 16">Belongs to the cytochrome P450 family.</text>
</comment>
<keyword evidence="7 15" id="KW-0479">Metal-binding</keyword>
<accession>A0A4C1YT97</accession>
<dbReference type="PANTHER" id="PTHR24292:SF54">
    <property type="entry name" value="CYP9F3-RELATED"/>
    <property type="match status" value="1"/>
</dbReference>
<feature type="binding site" description="axial binding residue" evidence="15">
    <location>
        <position position="55"/>
    </location>
    <ligand>
        <name>heme</name>
        <dbReference type="ChEBI" id="CHEBI:30413"/>
    </ligand>
    <ligandPart>
        <name>Fe</name>
        <dbReference type="ChEBI" id="CHEBI:18248"/>
    </ligandPart>
</feature>
<dbReference type="EC" id="1.14.14.1" evidence="5"/>
<organism evidence="17 18">
    <name type="scientific">Eumeta variegata</name>
    <name type="common">Bagworm moth</name>
    <name type="synonym">Eumeta japonica</name>
    <dbReference type="NCBI Taxonomy" id="151549"/>
    <lineage>
        <taxon>Eukaryota</taxon>
        <taxon>Metazoa</taxon>
        <taxon>Ecdysozoa</taxon>
        <taxon>Arthropoda</taxon>
        <taxon>Hexapoda</taxon>
        <taxon>Insecta</taxon>
        <taxon>Pterygota</taxon>
        <taxon>Neoptera</taxon>
        <taxon>Endopterygota</taxon>
        <taxon>Lepidoptera</taxon>
        <taxon>Glossata</taxon>
        <taxon>Ditrysia</taxon>
        <taxon>Tineoidea</taxon>
        <taxon>Psychidae</taxon>
        <taxon>Oiketicinae</taxon>
        <taxon>Eumeta</taxon>
    </lineage>
</organism>
<keyword evidence="18" id="KW-1185">Reference proteome</keyword>
<evidence type="ECO:0000256" key="3">
    <source>
        <dbReference type="ARBA" id="ARBA00004406"/>
    </source>
</evidence>
<keyword evidence="10 16" id="KW-0560">Oxidoreductase</keyword>
<dbReference type="GO" id="GO:0005506">
    <property type="term" value="F:iron ion binding"/>
    <property type="evidence" value="ECO:0007669"/>
    <property type="project" value="InterPro"/>
</dbReference>
<comment type="cofactor">
    <cofactor evidence="1 15">
        <name>heme</name>
        <dbReference type="ChEBI" id="CHEBI:30413"/>
    </cofactor>
</comment>
<dbReference type="InterPro" id="IPR001128">
    <property type="entry name" value="Cyt_P450"/>
</dbReference>
<protein>
    <recommendedName>
        <fullName evidence="5">unspecific monooxygenase</fullName>
        <ecNumber evidence="5">1.14.14.1</ecNumber>
    </recommendedName>
</protein>
<dbReference type="InterPro" id="IPR050476">
    <property type="entry name" value="Insect_CytP450_Detox"/>
</dbReference>
<keyword evidence="11 15" id="KW-0408">Iron</keyword>
<evidence type="ECO:0000256" key="12">
    <source>
        <dbReference type="ARBA" id="ARBA00023033"/>
    </source>
</evidence>
<keyword evidence="13" id="KW-0472">Membrane</keyword>
<comment type="subcellular location">
    <subcellularLocation>
        <location evidence="3">Endoplasmic reticulum membrane</location>
        <topology evidence="3">Peripheral membrane protein</topology>
    </subcellularLocation>
    <subcellularLocation>
        <location evidence="2">Microsome membrane</location>
        <topology evidence="2">Peripheral membrane protein</topology>
    </subcellularLocation>
</comment>
<dbReference type="STRING" id="151549.A0A4C1YT97"/>
<keyword evidence="12 16" id="KW-0503">Monooxygenase</keyword>
<evidence type="ECO:0000256" key="14">
    <source>
        <dbReference type="ARBA" id="ARBA00047827"/>
    </source>
</evidence>
<evidence type="ECO:0000256" key="10">
    <source>
        <dbReference type="ARBA" id="ARBA00023002"/>
    </source>
</evidence>
<keyword evidence="6 15" id="KW-0349">Heme</keyword>
<evidence type="ECO:0000256" key="2">
    <source>
        <dbReference type="ARBA" id="ARBA00004174"/>
    </source>
</evidence>
<evidence type="ECO:0000256" key="4">
    <source>
        <dbReference type="ARBA" id="ARBA00010617"/>
    </source>
</evidence>
<sequence length="384" mass="44225">VEPGQIVYSAASSIQTDGKYYPHPDRFDPERFSEKNKKDIQQFTFMPFGLGPRNCIGSRFALLELKVINAFTSKGLKVIPGIPVFGSFWRSTFQWKHIVEDIHDFYNSFPNERYVGIFENNSPIILVRDIEIIKQITVDNFHHFVDRRQIFDEDVEPILNNTLVMMKGDRWRHMRATLSPAFTAAKMKHMVTFMNSVGQNIVDHLQQRERDKTSASSELNTAAPIKNMLPRTKKRKGVKMDLATRKANEMLLIGKEAPESAGNMKRECKIIALESLQSLYKTVLALSDSRSKHKNNLEVERTRHAQEIVRIEWAKSKAITDVEKGRVSEVVGARDEILATNERTEGIVPMNWHIGLNKGAFRMYQGHHKNNVRARKDYLISRSR</sequence>
<dbReference type="OrthoDB" id="2789670at2759"/>
<evidence type="ECO:0000256" key="8">
    <source>
        <dbReference type="ARBA" id="ARBA00022824"/>
    </source>
</evidence>
<dbReference type="InterPro" id="IPR017972">
    <property type="entry name" value="Cyt_P450_CS"/>
</dbReference>
<dbReference type="Gene3D" id="1.10.630.10">
    <property type="entry name" value="Cytochrome P450"/>
    <property type="match status" value="2"/>
</dbReference>
<dbReference type="PANTHER" id="PTHR24292">
    <property type="entry name" value="CYTOCHROME P450"/>
    <property type="match status" value="1"/>
</dbReference>
<dbReference type="AlphaFoldDB" id="A0A4C1YT97"/>
<evidence type="ECO:0000256" key="6">
    <source>
        <dbReference type="ARBA" id="ARBA00022617"/>
    </source>
</evidence>
<reference evidence="17 18" key="1">
    <citation type="journal article" date="2019" name="Commun. Biol.">
        <title>The bagworm genome reveals a unique fibroin gene that provides high tensile strength.</title>
        <authorList>
            <person name="Kono N."/>
            <person name="Nakamura H."/>
            <person name="Ohtoshi R."/>
            <person name="Tomita M."/>
            <person name="Numata K."/>
            <person name="Arakawa K."/>
        </authorList>
    </citation>
    <scope>NUCLEOTIDE SEQUENCE [LARGE SCALE GENOMIC DNA]</scope>
</reference>